<comment type="subunit">
    <text evidence="7">May interact with PAK1 and PAK2. Probably interacts with TARSH.</text>
</comment>
<dbReference type="OMA" id="NVAYHIQ"/>
<keyword evidence="5" id="KW-0597">Phosphoprotein</keyword>
<dbReference type="EMBL" id="AFYH01139814">
    <property type="status" value="NOT_ANNOTATED_CDS"/>
    <property type="molecule type" value="Genomic_DNA"/>
</dbReference>
<reference evidence="13" key="3">
    <citation type="submission" date="2025-09" db="UniProtKB">
        <authorList>
            <consortium name="Ensembl"/>
        </authorList>
    </citation>
    <scope>IDENTIFICATION</scope>
</reference>
<proteinExistence type="inferred from homology"/>
<keyword evidence="3 10" id="KW-0728">SH3 domain</keyword>
<evidence type="ECO:0000313" key="13">
    <source>
        <dbReference type="Ensembl" id="ENSLACP00000010107.1"/>
    </source>
</evidence>
<dbReference type="PRINTS" id="PR00499">
    <property type="entry name" value="P67PHOX"/>
</dbReference>
<dbReference type="GO" id="GO:0030027">
    <property type="term" value="C:lamellipodium"/>
    <property type="evidence" value="ECO:0007669"/>
    <property type="project" value="TreeGrafter"/>
</dbReference>
<dbReference type="GO" id="GO:0002357">
    <property type="term" value="P:defense response to tumor cell"/>
    <property type="evidence" value="ECO:0007669"/>
    <property type="project" value="UniProtKB-ARBA"/>
</dbReference>
<dbReference type="GO" id="GO:0017124">
    <property type="term" value="F:SH3 domain binding"/>
    <property type="evidence" value="ECO:0007669"/>
    <property type="project" value="TreeGrafter"/>
</dbReference>
<reference evidence="14" key="1">
    <citation type="submission" date="2011-08" db="EMBL/GenBank/DDBJ databases">
        <title>The draft genome of Latimeria chalumnae.</title>
        <authorList>
            <person name="Di Palma F."/>
            <person name="Alfoldi J."/>
            <person name="Johnson J."/>
            <person name="Berlin A."/>
            <person name="Gnerre S."/>
            <person name="Jaffe D."/>
            <person name="MacCallum I."/>
            <person name="Young S."/>
            <person name="Walker B.J."/>
            <person name="Lander E."/>
            <person name="Lindblad-Toh K."/>
        </authorList>
    </citation>
    <scope>NUCLEOTIDE SEQUENCE [LARGE SCALE GENOMIC DNA]</scope>
    <source>
        <strain evidence="14">Wild caught</strain>
    </source>
</reference>
<evidence type="ECO:0000256" key="6">
    <source>
        <dbReference type="ARBA" id="ARBA00023054"/>
    </source>
</evidence>
<dbReference type="InterPro" id="IPR012849">
    <property type="entry name" value="Abl-interactor_HHR_dom"/>
</dbReference>
<evidence type="ECO:0000256" key="10">
    <source>
        <dbReference type="PROSITE-ProRule" id="PRU00192"/>
    </source>
</evidence>
<dbReference type="InterPro" id="IPR028457">
    <property type="entry name" value="ABI"/>
</dbReference>
<evidence type="ECO:0000256" key="2">
    <source>
        <dbReference type="ARBA" id="ARBA00010020"/>
    </source>
</evidence>
<dbReference type="STRING" id="7897.ENSLACP00000010107"/>
<evidence type="ECO:0000256" key="8">
    <source>
        <dbReference type="ARBA" id="ARBA00074771"/>
    </source>
</evidence>
<dbReference type="PANTHER" id="PTHR10460:SF7">
    <property type="entry name" value="ABI GENE FAMILY MEMBER 3"/>
    <property type="match status" value="1"/>
</dbReference>
<feature type="domain" description="SH3" evidence="12">
    <location>
        <begin position="402"/>
        <end position="460"/>
    </location>
</feature>
<dbReference type="InParanoid" id="H3AKD6"/>
<evidence type="ECO:0000256" key="3">
    <source>
        <dbReference type="ARBA" id="ARBA00022443"/>
    </source>
</evidence>
<feature type="compositionally biased region" description="Low complexity" evidence="11">
    <location>
        <begin position="223"/>
        <end position="239"/>
    </location>
</feature>
<dbReference type="Ensembl" id="ENSLACT00000010184.1">
    <property type="protein sequence ID" value="ENSLACP00000010107.1"/>
    <property type="gene ID" value="ENSLACG00000008909.1"/>
</dbReference>
<dbReference type="PANTHER" id="PTHR10460">
    <property type="entry name" value="ABL INTERACTOR FAMILY MEMBER"/>
    <property type="match status" value="1"/>
</dbReference>
<protein>
    <recommendedName>
        <fullName evidence="8">ABI gene family member 3</fullName>
    </recommendedName>
    <alternativeName>
        <fullName evidence="9">New molecule including SH3</fullName>
    </alternativeName>
</protein>
<evidence type="ECO:0000259" key="12">
    <source>
        <dbReference type="PROSITE" id="PS50002"/>
    </source>
</evidence>
<organism evidence="13 14">
    <name type="scientific">Latimeria chalumnae</name>
    <name type="common">Coelacanth</name>
    <dbReference type="NCBI Taxonomy" id="7897"/>
    <lineage>
        <taxon>Eukaryota</taxon>
        <taxon>Metazoa</taxon>
        <taxon>Chordata</taxon>
        <taxon>Craniata</taxon>
        <taxon>Vertebrata</taxon>
        <taxon>Euteleostomi</taxon>
        <taxon>Coelacanthiformes</taxon>
        <taxon>Coelacanthidae</taxon>
        <taxon>Latimeria</taxon>
    </lineage>
</organism>
<evidence type="ECO:0000256" key="7">
    <source>
        <dbReference type="ARBA" id="ARBA00063868"/>
    </source>
</evidence>
<evidence type="ECO:0000313" key="14">
    <source>
        <dbReference type="Proteomes" id="UP000008672"/>
    </source>
</evidence>
<sequence length="460" mass="51181">KEEIQTLLQQEIPSARQALLDNYSNLHKVAEYCETNYIQLFGFHIVFHLCFLMNLWNINKDKSRALEETKMFTAQSLASVAYQINTLAKNVLKLLDLQAAEFRNLESSVTCVSQQVDMYKEKVARREIGALTVGKKLPRTQKIIRSEGKEMTMYSRKPIAYSALDEVGHGIKKPFLKKMDIRTQLGRTGTMARKPSANTSGASHGTLGRSVRIPEPVQPPTIPESKISKSSSVTSLASLNEKSFRHNNTSRGARKNDAYGSDSLGIPVSSPVTPTVPMESTSPLPPPPPPPPSLQSHVIPPPPSTSSEMPLPPPMPTEVPMYQSPTSQTYDDNNKKEPQLKCPCSPITPSHGGWLYIRNTHTDFQAPPPPPPIDYLDFEDAVPPPPPPVDYDTNEPEWVPRNYIRKVVALYPYSQTKADELSFKKGNVIYITRKNADGWDEGTCNGVSGFFPANYVESFV</sequence>
<name>H3AKD6_LATCH</name>
<dbReference type="GO" id="GO:0031209">
    <property type="term" value="C:SCAR complex"/>
    <property type="evidence" value="ECO:0007669"/>
    <property type="project" value="UniProtKB-ARBA"/>
</dbReference>
<dbReference type="PRINTS" id="PR00452">
    <property type="entry name" value="SH3DOMAIN"/>
</dbReference>
<dbReference type="GeneTree" id="ENSGT00940000154811"/>
<dbReference type="SMART" id="SM00326">
    <property type="entry name" value="SH3"/>
    <property type="match status" value="1"/>
</dbReference>
<dbReference type="PROSITE" id="PS50002">
    <property type="entry name" value="SH3"/>
    <property type="match status" value="1"/>
</dbReference>
<dbReference type="Proteomes" id="UP000008672">
    <property type="component" value="Unassembled WGS sequence"/>
</dbReference>
<dbReference type="AlphaFoldDB" id="H3AKD6"/>
<evidence type="ECO:0000256" key="1">
    <source>
        <dbReference type="ARBA" id="ARBA00004496"/>
    </source>
</evidence>
<evidence type="ECO:0000256" key="5">
    <source>
        <dbReference type="ARBA" id="ARBA00022553"/>
    </source>
</evidence>
<feature type="compositionally biased region" description="Pro residues" evidence="11">
    <location>
        <begin position="283"/>
        <end position="317"/>
    </location>
</feature>
<dbReference type="InterPro" id="IPR001452">
    <property type="entry name" value="SH3_domain"/>
</dbReference>
<reference evidence="13" key="2">
    <citation type="submission" date="2025-08" db="UniProtKB">
        <authorList>
            <consortium name="Ensembl"/>
        </authorList>
    </citation>
    <scope>IDENTIFICATION</scope>
</reference>
<dbReference type="SUPFAM" id="SSF50044">
    <property type="entry name" value="SH3-domain"/>
    <property type="match status" value="1"/>
</dbReference>
<dbReference type="Pfam" id="PF00018">
    <property type="entry name" value="SH3_1"/>
    <property type="match status" value="1"/>
</dbReference>
<evidence type="ECO:0000256" key="4">
    <source>
        <dbReference type="ARBA" id="ARBA00022490"/>
    </source>
</evidence>
<feature type="region of interest" description="Disordered" evidence="11">
    <location>
        <begin position="187"/>
        <end position="338"/>
    </location>
</feature>
<comment type="similarity">
    <text evidence="2">Belongs to the ABI family.</text>
</comment>
<keyword evidence="14" id="KW-1185">Reference proteome</keyword>
<evidence type="ECO:0000256" key="11">
    <source>
        <dbReference type="SAM" id="MobiDB-lite"/>
    </source>
</evidence>
<feature type="compositionally biased region" description="Low complexity" evidence="11">
    <location>
        <begin position="267"/>
        <end position="282"/>
    </location>
</feature>
<dbReference type="FunFam" id="2.30.30.40:FF:000170">
    <property type="entry name" value="ABI gene family member 3"/>
    <property type="match status" value="1"/>
</dbReference>
<dbReference type="Gene3D" id="6.10.140.1620">
    <property type="match status" value="1"/>
</dbReference>
<dbReference type="eggNOG" id="KOG2546">
    <property type="taxonomic scope" value="Eukaryota"/>
</dbReference>
<comment type="subcellular location">
    <subcellularLocation>
        <location evidence="1">Cytoplasm</location>
    </subcellularLocation>
</comment>
<keyword evidence="6" id="KW-0175">Coiled coil</keyword>
<dbReference type="InterPro" id="IPR036028">
    <property type="entry name" value="SH3-like_dom_sf"/>
</dbReference>
<dbReference type="Pfam" id="PF07815">
    <property type="entry name" value="Abi_HHR"/>
    <property type="match status" value="1"/>
</dbReference>
<dbReference type="GO" id="GO:0098858">
    <property type="term" value="C:actin-based cell projection"/>
    <property type="evidence" value="ECO:0007669"/>
    <property type="project" value="TreeGrafter"/>
</dbReference>
<dbReference type="HOGENOM" id="CLU_035421_0_0_1"/>
<accession>H3AKD6</accession>
<keyword evidence="4" id="KW-0963">Cytoplasm</keyword>
<evidence type="ECO:0000256" key="9">
    <source>
        <dbReference type="ARBA" id="ARBA00080253"/>
    </source>
</evidence>
<dbReference type="EMBL" id="AFYH01139815">
    <property type="status" value="NOT_ANNOTATED_CDS"/>
    <property type="molecule type" value="Genomic_DNA"/>
</dbReference>
<dbReference type="Gene3D" id="2.30.30.40">
    <property type="entry name" value="SH3 Domains"/>
    <property type="match status" value="1"/>
</dbReference>
<dbReference type="GO" id="GO:0035591">
    <property type="term" value="F:signaling adaptor activity"/>
    <property type="evidence" value="ECO:0007669"/>
    <property type="project" value="TreeGrafter"/>
</dbReference>
<dbReference type="GO" id="GO:0001764">
    <property type="term" value="P:neuron migration"/>
    <property type="evidence" value="ECO:0007669"/>
    <property type="project" value="TreeGrafter"/>
</dbReference>